<evidence type="ECO:0000313" key="1">
    <source>
        <dbReference type="EMBL" id="GAA4407386.1"/>
    </source>
</evidence>
<keyword evidence="2" id="KW-1185">Reference proteome</keyword>
<dbReference type="EMBL" id="BAABGM010000014">
    <property type="protein sequence ID" value="GAA4407386.1"/>
    <property type="molecule type" value="Genomic_DNA"/>
</dbReference>
<comment type="caution">
    <text evidence="1">The sequence shown here is derived from an EMBL/GenBank/DDBJ whole genome shotgun (WGS) entry which is preliminary data.</text>
</comment>
<organism evidence="1 2">
    <name type="scientific">Fodinibacter luteus</name>
    <dbReference type="NCBI Taxonomy" id="552064"/>
    <lineage>
        <taxon>Bacteria</taxon>
        <taxon>Bacillati</taxon>
        <taxon>Actinomycetota</taxon>
        <taxon>Actinomycetes</taxon>
        <taxon>Micrococcales</taxon>
        <taxon>Intrasporangiaceae</taxon>
        <taxon>Fodinibacter (ex Wang et al. 2009)</taxon>
    </lineage>
</organism>
<sequence length="53" mass="5838">MINVRCLLGRHTWQHHVNKEMGGPNAGFDLCTRRGKERKGYGKPPSTGVAAGF</sequence>
<reference evidence="2" key="1">
    <citation type="journal article" date="2019" name="Int. J. Syst. Evol. Microbiol.">
        <title>The Global Catalogue of Microorganisms (GCM) 10K type strain sequencing project: providing services to taxonomists for standard genome sequencing and annotation.</title>
        <authorList>
            <consortium name="The Broad Institute Genomics Platform"/>
            <consortium name="The Broad Institute Genome Sequencing Center for Infectious Disease"/>
            <person name="Wu L."/>
            <person name="Ma J."/>
        </authorList>
    </citation>
    <scope>NUCLEOTIDE SEQUENCE [LARGE SCALE GENOMIC DNA]</scope>
    <source>
        <strain evidence="2">JCM 17809</strain>
    </source>
</reference>
<accession>A0ABP8KIG9</accession>
<proteinExistence type="predicted"/>
<name>A0ABP8KIG9_9MICO</name>
<dbReference type="RefSeq" id="WP_345206039.1">
    <property type="nucleotide sequence ID" value="NZ_BAABGM010000014.1"/>
</dbReference>
<dbReference type="Proteomes" id="UP001500945">
    <property type="component" value="Unassembled WGS sequence"/>
</dbReference>
<evidence type="ECO:0000313" key="2">
    <source>
        <dbReference type="Proteomes" id="UP001500945"/>
    </source>
</evidence>
<protein>
    <submittedName>
        <fullName evidence="1">Uncharacterized protein</fullName>
    </submittedName>
</protein>
<gene>
    <name evidence="1" type="ORF">GCM10023168_23370</name>
</gene>